<gene>
    <name evidence="3" type="ORF">UABAM_02641</name>
</gene>
<organism evidence="3 4">
    <name type="scientific">Uabimicrobium amorphum</name>
    <dbReference type="NCBI Taxonomy" id="2596890"/>
    <lineage>
        <taxon>Bacteria</taxon>
        <taxon>Pseudomonadati</taxon>
        <taxon>Planctomycetota</taxon>
        <taxon>Candidatus Uabimicrobiia</taxon>
        <taxon>Candidatus Uabimicrobiales</taxon>
        <taxon>Candidatus Uabimicrobiaceae</taxon>
        <taxon>Candidatus Uabimicrobium</taxon>
    </lineage>
</organism>
<dbReference type="InterPro" id="IPR029057">
    <property type="entry name" value="PRTase-like"/>
</dbReference>
<keyword evidence="3" id="KW-0328">Glycosyltransferase</keyword>
<evidence type="ECO:0000259" key="2">
    <source>
        <dbReference type="Pfam" id="PF00156"/>
    </source>
</evidence>
<dbReference type="PANTHER" id="PTHR47505">
    <property type="entry name" value="DNA UTILIZATION PROTEIN YHGH"/>
    <property type="match status" value="1"/>
</dbReference>
<evidence type="ECO:0000256" key="1">
    <source>
        <dbReference type="ARBA" id="ARBA00008007"/>
    </source>
</evidence>
<keyword evidence="3" id="KW-0808">Transferase</keyword>
<sequence length="223" mass="25804">MIIDYIYPSRCFACAKELYFFTNKTLCFSCWKKIDFKARKCPICAQQKTSYCCKLKCGFAAFRCVSKYENTLKKLLIDFKFNQKVHYGPLLAALLFHSIKRSPFLKKVDCVIPVPITARKRFLRGYNQADIVAFHLAKKMRTFCMRHNLIKIKNTCSQSSLPKNQRLLNLKDTFFLRDGSALNNKNILLVDDICTTGSTLLECIRVLRQAKCQNIYVAVIAYS</sequence>
<protein>
    <submittedName>
        <fullName evidence="3">Amidophosphoribosyltransferase</fullName>
    </submittedName>
</protein>
<dbReference type="OrthoDB" id="9779910at2"/>
<dbReference type="Pfam" id="PF00156">
    <property type="entry name" value="Pribosyltran"/>
    <property type="match status" value="1"/>
</dbReference>
<keyword evidence="4" id="KW-1185">Reference proteome</keyword>
<feature type="domain" description="Phosphoribosyltransferase" evidence="2">
    <location>
        <begin position="169"/>
        <end position="221"/>
    </location>
</feature>
<dbReference type="KEGG" id="uam:UABAM_02641"/>
<dbReference type="InterPro" id="IPR000836">
    <property type="entry name" value="PRTase_dom"/>
</dbReference>
<dbReference type="Proteomes" id="UP000326354">
    <property type="component" value="Chromosome"/>
</dbReference>
<dbReference type="InterPro" id="IPR051910">
    <property type="entry name" value="ComF/GntX_DNA_util-trans"/>
</dbReference>
<dbReference type="SUPFAM" id="SSF53271">
    <property type="entry name" value="PRTase-like"/>
    <property type="match status" value="1"/>
</dbReference>
<dbReference type="PANTHER" id="PTHR47505:SF1">
    <property type="entry name" value="DNA UTILIZATION PROTEIN YHGH"/>
    <property type="match status" value="1"/>
</dbReference>
<dbReference type="GO" id="GO:0016757">
    <property type="term" value="F:glycosyltransferase activity"/>
    <property type="evidence" value="ECO:0007669"/>
    <property type="project" value="UniProtKB-KW"/>
</dbReference>
<accession>A0A5S9IM69</accession>
<reference evidence="3 4" key="1">
    <citation type="submission" date="2019-08" db="EMBL/GenBank/DDBJ databases">
        <title>Complete genome sequence of Candidatus Uab amorphum.</title>
        <authorList>
            <person name="Shiratori T."/>
            <person name="Suzuki S."/>
            <person name="Kakizawa Y."/>
            <person name="Ishida K."/>
        </authorList>
    </citation>
    <scope>NUCLEOTIDE SEQUENCE [LARGE SCALE GENOMIC DNA]</scope>
    <source>
        <strain evidence="3 4">SRT547</strain>
    </source>
</reference>
<proteinExistence type="inferred from homology"/>
<dbReference type="Gene3D" id="3.40.50.2020">
    <property type="match status" value="1"/>
</dbReference>
<dbReference type="AlphaFoldDB" id="A0A5S9IM69"/>
<dbReference type="CDD" id="cd06223">
    <property type="entry name" value="PRTases_typeI"/>
    <property type="match status" value="1"/>
</dbReference>
<evidence type="ECO:0000313" key="4">
    <source>
        <dbReference type="Proteomes" id="UP000326354"/>
    </source>
</evidence>
<name>A0A5S9IM69_UABAM</name>
<dbReference type="EMBL" id="AP019860">
    <property type="protein sequence ID" value="BBM84284.1"/>
    <property type="molecule type" value="Genomic_DNA"/>
</dbReference>
<evidence type="ECO:0000313" key="3">
    <source>
        <dbReference type="EMBL" id="BBM84284.1"/>
    </source>
</evidence>
<comment type="similarity">
    <text evidence="1">Belongs to the ComF/GntX family.</text>
</comment>